<feature type="region of interest" description="Disordered" evidence="1">
    <location>
        <begin position="306"/>
        <end position="334"/>
    </location>
</feature>
<accession>A0A0F9WUN3</accession>
<proteinExistence type="predicted"/>
<feature type="compositionally biased region" description="Basic and acidic residues" evidence="1">
    <location>
        <begin position="352"/>
        <end position="363"/>
    </location>
</feature>
<feature type="region of interest" description="Disordered" evidence="1">
    <location>
        <begin position="344"/>
        <end position="363"/>
    </location>
</feature>
<comment type="caution">
    <text evidence="2">The sequence shown here is derived from an EMBL/GenBank/DDBJ whole genome shotgun (WGS) entry which is preliminary data.</text>
</comment>
<gene>
    <name evidence="2" type="ORF">LCGC14_0307750</name>
</gene>
<evidence type="ECO:0000256" key="1">
    <source>
        <dbReference type="SAM" id="MobiDB-lite"/>
    </source>
</evidence>
<evidence type="ECO:0000313" key="2">
    <source>
        <dbReference type="EMBL" id="KKN82588.1"/>
    </source>
</evidence>
<dbReference type="AlphaFoldDB" id="A0A0F9WUN3"/>
<organism evidence="2">
    <name type="scientific">marine sediment metagenome</name>
    <dbReference type="NCBI Taxonomy" id="412755"/>
    <lineage>
        <taxon>unclassified sequences</taxon>
        <taxon>metagenomes</taxon>
        <taxon>ecological metagenomes</taxon>
    </lineage>
</organism>
<name>A0A0F9WUN3_9ZZZZ</name>
<reference evidence="2" key="1">
    <citation type="journal article" date="2015" name="Nature">
        <title>Complex archaea that bridge the gap between prokaryotes and eukaryotes.</title>
        <authorList>
            <person name="Spang A."/>
            <person name="Saw J.H."/>
            <person name="Jorgensen S.L."/>
            <person name="Zaremba-Niedzwiedzka K."/>
            <person name="Martijn J."/>
            <person name="Lind A.E."/>
            <person name="van Eijk R."/>
            <person name="Schleper C."/>
            <person name="Guy L."/>
            <person name="Ettema T.J."/>
        </authorList>
    </citation>
    <scope>NUCLEOTIDE SEQUENCE</scope>
</reference>
<sequence length="363" mass="40182">MHEAGIGPLQKLGLRPTEHARPGWAHGCHHAAEIGACQHVLRQRPQSVSFRSAFGDAFLERPVQLAQARLALLQSALREDTLGDVVAADEDTRHVASLVSDGLEEEVDEAVGVVTADLDRQRASRERFSRRVDAVEKVYKALPFQLWKHLPNGVSDELAGTGKRHISIVDVLVAVLRARQHRHETRHLLEKEPLPPVGVGLPPLRHNFAGCLDAGAEQAGHRAVVVGDRSVGEREVRFFWITVPVERQLKVVHVNGIIREDTVHQRADLVAHLWPDVEEGTAKRIALPRAEHRRIALVVDEGAVRPPGHKHRLTRVEQHPDQSGQGLGPCIRRPEGRRLPVVGAEPLSHLAASEKEGDRHGLY</sequence>
<dbReference type="EMBL" id="LAZR01000198">
    <property type="protein sequence ID" value="KKN82588.1"/>
    <property type="molecule type" value="Genomic_DNA"/>
</dbReference>
<protein>
    <submittedName>
        <fullName evidence="2">Uncharacterized protein</fullName>
    </submittedName>
</protein>